<organism evidence="2 3">
    <name type="scientific">Caenorhabditis nigoni</name>
    <dbReference type="NCBI Taxonomy" id="1611254"/>
    <lineage>
        <taxon>Eukaryota</taxon>
        <taxon>Metazoa</taxon>
        <taxon>Ecdysozoa</taxon>
        <taxon>Nematoda</taxon>
        <taxon>Chromadorea</taxon>
        <taxon>Rhabditida</taxon>
        <taxon>Rhabditina</taxon>
        <taxon>Rhabditomorpha</taxon>
        <taxon>Rhabditoidea</taxon>
        <taxon>Rhabditidae</taxon>
        <taxon>Peloderinae</taxon>
        <taxon>Caenorhabditis</taxon>
    </lineage>
</organism>
<reference evidence="3" key="1">
    <citation type="submission" date="2017-10" db="EMBL/GenBank/DDBJ databases">
        <title>Rapid genome shrinkage in a self-fertile nematode reveals novel sperm competition proteins.</title>
        <authorList>
            <person name="Yin D."/>
            <person name="Schwarz E.M."/>
            <person name="Thomas C.G."/>
            <person name="Felde R.L."/>
            <person name="Korf I.F."/>
            <person name="Cutter A.D."/>
            <person name="Schartner C.M."/>
            <person name="Ralston E.J."/>
            <person name="Meyer B.J."/>
            <person name="Haag E.S."/>
        </authorList>
    </citation>
    <scope>NUCLEOTIDE SEQUENCE [LARGE SCALE GENOMIC DNA]</scope>
    <source>
        <strain evidence="3">JU1422</strain>
    </source>
</reference>
<dbReference type="OrthoDB" id="5902982at2759"/>
<evidence type="ECO:0000313" key="3">
    <source>
        <dbReference type="Proteomes" id="UP000230233"/>
    </source>
</evidence>
<name>A0A2G5UPB1_9PELO</name>
<dbReference type="Proteomes" id="UP000230233">
    <property type="component" value="Chromosome III"/>
</dbReference>
<keyword evidence="3" id="KW-1185">Reference proteome</keyword>
<comment type="caution">
    <text evidence="2">The sequence shown here is derived from an EMBL/GenBank/DDBJ whole genome shotgun (WGS) entry which is preliminary data.</text>
</comment>
<evidence type="ECO:0000256" key="1">
    <source>
        <dbReference type="SAM" id="SignalP"/>
    </source>
</evidence>
<feature type="signal peptide" evidence="1">
    <location>
        <begin position="1"/>
        <end position="18"/>
    </location>
</feature>
<evidence type="ECO:0000313" key="2">
    <source>
        <dbReference type="EMBL" id="PIC41330.1"/>
    </source>
</evidence>
<dbReference type="EMBL" id="PDUG01000003">
    <property type="protein sequence ID" value="PIC41330.1"/>
    <property type="molecule type" value="Genomic_DNA"/>
</dbReference>
<gene>
    <name evidence="2" type="primary">Cnig_chr_III.g8786</name>
    <name evidence="2" type="ORF">B9Z55_008786</name>
</gene>
<keyword evidence="1" id="KW-0732">Signal</keyword>
<protein>
    <submittedName>
        <fullName evidence="2">Uncharacterized protein</fullName>
    </submittedName>
</protein>
<feature type="chain" id="PRO_5013660502" evidence="1">
    <location>
        <begin position="19"/>
        <end position="245"/>
    </location>
</feature>
<accession>A0A2G5UPB1</accession>
<sequence>MRFSLCFVLLCAISVTTGIRVKRGLTADEQKKFLDALNEDRQALGKKMNLTFEILTYDVTLEKEVETSKCKNRADLSVVPLKMNSILKEELRGEETYFSRRLFLPDRTKIGCSKEKMCSDTIEDGELKGKIAKRWGACILTPDHAYSFFPNNTPEKAGMPSFEKYGDLLGVVGDPDTEENSSVNTFLISCIGTEIIELTVDSVWFFLLQAGNGFSVARRQNQNFGFLINVAPQIHVIPTKLYFLG</sequence>
<proteinExistence type="predicted"/>
<dbReference type="AlphaFoldDB" id="A0A2G5UPB1"/>